<feature type="transmembrane region" description="Helical" evidence="13">
    <location>
        <begin position="12"/>
        <end position="34"/>
    </location>
</feature>
<evidence type="ECO:0000256" key="1">
    <source>
        <dbReference type="ARBA" id="ARBA00000085"/>
    </source>
</evidence>
<evidence type="ECO:0000256" key="7">
    <source>
        <dbReference type="ARBA" id="ARBA00022840"/>
    </source>
</evidence>
<dbReference type="InterPro" id="IPR004358">
    <property type="entry name" value="Sig_transdc_His_kin-like_C"/>
</dbReference>
<feature type="modified residue" description="4-aspartylphosphate" evidence="11">
    <location>
        <position position="764"/>
    </location>
</feature>
<evidence type="ECO:0000256" key="10">
    <source>
        <dbReference type="ARBA" id="ARBA00068150"/>
    </source>
</evidence>
<keyword evidence="3 11" id="KW-0597">Phosphoprotein</keyword>
<evidence type="ECO:0000259" key="15">
    <source>
        <dbReference type="PROSITE" id="PS50110"/>
    </source>
</evidence>
<keyword evidence="13" id="KW-0472">Membrane</keyword>
<dbReference type="InterPro" id="IPR001789">
    <property type="entry name" value="Sig_transdc_resp-reg_receiver"/>
</dbReference>
<dbReference type="Gene3D" id="1.10.287.130">
    <property type="match status" value="1"/>
</dbReference>
<dbReference type="GO" id="GO:0005524">
    <property type="term" value="F:ATP binding"/>
    <property type="evidence" value="ECO:0007669"/>
    <property type="project" value="UniProtKB-KW"/>
</dbReference>
<reference evidence="16 17" key="1">
    <citation type="submission" date="2020-05" db="EMBL/GenBank/DDBJ databases">
        <title>Parvularcula mediterraneae sp. nov., isolated from polypropylene straw from shallow seawater of the seashore of Laganas in Zakynthos island, Greece.</title>
        <authorList>
            <person name="Szabo I."/>
            <person name="Al-Omari J."/>
            <person name="Rado J."/>
            <person name="Szerdahelyi G.S."/>
        </authorList>
    </citation>
    <scope>NUCLEOTIDE SEQUENCE [LARGE SCALE GENOMIC DNA]</scope>
    <source>
        <strain evidence="16 17">ZS-1/3</strain>
    </source>
</reference>
<dbReference type="EC" id="2.7.13.3" evidence="2"/>
<sequence length="846" mass="91869">MVFQRSLIGRLIAVALMAAVGTITVVSVVIYSIAYEETEAVRIEALLDKTVARAGQQRATFSQLETALLESRATFERIAEELDVDASQDRFRTLFPSFFDGTRRSSDALYDGVTDPYGHTDMGMAGFFPREKELNGERLLHAMAAFETVRRFGPSLHGQLPNFWWYSHHGDIIVFAPDRPDQLRPYRFDLPADFDFSDQEIAQLSTLAVNPQRTMACGKLSPMVYEASGANTVLTSSCQIPLDTEDGVPIGSFGVTLALTGWMNETVATDDTEEYSFMLVSPRYGLLAHSDLTTGGSAEEVARFAEREGLAEFIDQLQGKGGVIMPESGNSLVTYAMIDGPDWVLVAVKDRAIIAGAAASVALRATLAMAVTAALLMLIICILIWNVVAKPLSRLANDAEHDITPSLSIKELTARSDEIGRLAKSLQQRDDRVQGLVETLEDKVDERTAELASATRLAESANDAKTAFLATMSHEIRTPMNGVVGMAEALGRTELSQEQRDYLAVMQSSGGALLALIDDILDISKIEAGKLTLEPMPVHPAEVVDEVCGLYRAAADRKDIELISETEQLSSEPIVTDQLRLRQIISNLVSNAIKFTEQGFVRVEARALRDGRLQVVVEDTGPGIPAKMQATIFNKFEQAETSTTRRFGGTGLGLAISRELSHLLGGSLELQSEEGRGARFILTIASQGEAQVREPVFKTPAANSDDADKAVAGMRILVAEDLAVNQQVLAAICRPLDVTLVMADNGREAIEFLKEERFDAVLMDLRMPVMDGLEAMRRIRAGEAGEDAKGLPIIALTANAMREHVEESLAAGADAHVAKPVSRRALTAALAAHCGLSTPAEERIAY</sequence>
<feature type="transmembrane region" description="Helical" evidence="13">
    <location>
        <begin position="367"/>
        <end position="388"/>
    </location>
</feature>
<protein>
    <recommendedName>
        <fullName evidence="10">Sensory/regulatory protein RpfC</fullName>
        <ecNumber evidence="2">2.7.13.3</ecNumber>
    </recommendedName>
</protein>
<dbReference type="InterPro" id="IPR036097">
    <property type="entry name" value="HisK_dim/P_sf"/>
</dbReference>
<evidence type="ECO:0000313" key="17">
    <source>
        <dbReference type="Proteomes" id="UP000536835"/>
    </source>
</evidence>
<accession>A0A7Y3W4P6</accession>
<dbReference type="Gene3D" id="3.40.50.2300">
    <property type="match status" value="1"/>
</dbReference>
<dbReference type="SMART" id="SM00387">
    <property type="entry name" value="HATPase_c"/>
    <property type="match status" value="1"/>
</dbReference>
<evidence type="ECO:0000256" key="13">
    <source>
        <dbReference type="SAM" id="Phobius"/>
    </source>
</evidence>
<evidence type="ECO:0000256" key="9">
    <source>
        <dbReference type="ARBA" id="ARBA00064003"/>
    </source>
</evidence>
<evidence type="ECO:0000256" key="2">
    <source>
        <dbReference type="ARBA" id="ARBA00012438"/>
    </source>
</evidence>
<dbReference type="InterPro" id="IPR003594">
    <property type="entry name" value="HATPase_dom"/>
</dbReference>
<keyword evidence="17" id="KW-1185">Reference proteome</keyword>
<keyword evidence="13" id="KW-1133">Transmembrane helix</keyword>
<keyword evidence="5" id="KW-0547">Nucleotide-binding</keyword>
<dbReference type="SMART" id="SM00448">
    <property type="entry name" value="REC"/>
    <property type="match status" value="1"/>
</dbReference>
<gene>
    <name evidence="16" type="ORF">HK107_05045</name>
</gene>
<name>A0A7Y3W4P6_9PROT</name>
<keyword evidence="4" id="KW-0808">Transferase</keyword>
<dbReference type="Gene3D" id="6.10.340.10">
    <property type="match status" value="1"/>
</dbReference>
<feature type="domain" description="Response regulatory" evidence="15">
    <location>
        <begin position="715"/>
        <end position="834"/>
    </location>
</feature>
<dbReference type="CDD" id="cd17546">
    <property type="entry name" value="REC_hyHK_CKI1_RcsC-like"/>
    <property type="match status" value="1"/>
</dbReference>
<feature type="coiled-coil region" evidence="12">
    <location>
        <begin position="409"/>
        <end position="457"/>
    </location>
</feature>
<comment type="caution">
    <text evidence="16">The sequence shown here is derived from an EMBL/GenBank/DDBJ whole genome shotgun (WGS) entry which is preliminary data.</text>
</comment>
<evidence type="ECO:0000256" key="6">
    <source>
        <dbReference type="ARBA" id="ARBA00022777"/>
    </source>
</evidence>
<evidence type="ECO:0000313" key="16">
    <source>
        <dbReference type="EMBL" id="NNU15683.1"/>
    </source>
</evidence>
<evidence type="ECO:0000256" key="8">
    <source>
        <dbReference type="ARBA" id="ARBA00023012"/>
    </source>
</evidence>
<keyword evidence="6" id="KW-0418">Kinase</keyword>
<dbReference type="SUPFAM" id="SSF52172">
    <property type="entry name" value="CheY-like"/>
    <property type="match status" value="1"/>
</dbReference>
<dbReference type="Proteomes" id="UP000536835">
    <property type="component" value="Unassembled WGS sequence"/>
</dbReference>
<comment type="subunit">
    <text evidence="9">At low DSF concentrations, interacts with RpfF.</text>
</comment>
<dbReference type="GO" id="GO:0000155">
    <property type="term" value="F:phosphorelay sensor kinase activity"/>
    <property type="evidence" value="ECO:0007669"/>
    <property type="project" value="InterPro"/>
</dbReference>
<evidence type="ECO:0000256" key="5">
    <source>
        <dbReference type="ARBA" id="ARBA00022741"/>
    </source>
</evidence>
<feature type="domain" description="Histidine kinase" evidence="14">
    <location>
        <begin position="471"/>
        <end position="688"/>
    </location>
</feature>
<keyword evidence="7" id="KW-0067">ATP-binding</keyword>
<keyword evidence="8" id="KW-0902">Two-component regulatory system</keyword>
<dbReference type="InterPro" id="IPR005467">
    <property type="entry name" value="His_kinase_dom"/>
</dbReference>
<comment type="catalytic activity">
    <reaction evidence="1">
        <text>ATP + protein L-histidine = ADP + protein N-phospho-L-histidine.</text>
        <dbReference type="EC" id="2.7.13.3"/>
    </reaction>
</comment>
<dbReference type="PANTHER" id="PTHR45339:SF1">
    <property type="entry name" value="HYBRID SIGNAL TRANSDUCTION HISTIDINE KINASE J"/>
    <property type="match status" value="1"/>
</dbReference>
<keyword evidence="12" id="KW-0175">Coiled coil</keyword>
<dbReference type="Pfam" id="PF02518">
    <property type="entry name" value="HATPase_c"/>
    <property type="match status" value="1"/>
</dbReference>
<dbReference type="PROSITE" id="PS50109">
    <property type="entry name" value="HIS_KIN"/>
    <property type="match status" value="1"/>
</dbReference>
<dbReference type="PANTHER" id="PTHR45339">
    <property type="entry name" value="HYBRID SIGNAL TRANSDUCTION HISTIDINE KINASE J"/>
    <property type="match status" value="1"/>
</dbReference>
<proteinExistence type="predicted"/>
<dbReference type="SUPFAM" id="SSF55874">
    <property type="entry name" value="ATPase domain of HSP90 chaperone/DNA topoisomerase II/histidine kinase"/>
    <property type="match status" value="1"/>
</dbReference>
<dbReference type="SMART" id="SM00388">
    <property type="entry name" value="HisKA"/>
    <property type="match status" value="1"/>
</dbReference>
<dbReference type="Pfam" id="PF00072">
    <property type="entry name" value="Response_reg"/>
    <property type="match status" value="1"/>
</dbReference>
<dbReference type="FunFam" id="3.30.565.10:FF:000010">
    <property type="entry name" value="Sensor histidine kinase RcsC"/>
    <property type="match status" value="1"/>
</dbReference>
<evidence type="ECO:0000256" key="3">
    <source>
        <dbReference type="ARBA" id="ARBA00022553"/>
    </source>
</evidence>
<dbReference type="Pfam" id="PF00512">
    <property type="entry name" value="HisKA"/>
    <property type="match status" value="1"/>
</dbReference>
<organism evidence="16 17">
    <name type="scientific">Parvularcula mediterranea</name>
    <dbReference type="NCBI Taxonomy" id="2732508"/>
    <lineage>
        <taxon>Bacteria</taxon>
        <taxon>Pseudomonadati</taxon>
        <taxon>Pseudomonadota</taxon>
        <taxon>Alphaproteobacteria</taxon>
        <taxon>Parvularculales</taxon>
        <taxon>Parvularculaceae</taxon>
        <taxon>Parvularcula</taxon>
    </lineage>
</organism>
<dbReference type="InterPro" id="IPR003661">
    <property type="entry name" value="HisK_dim/P_dom"/>
</dbReference>
<evidence type="ECO:0000256" key="4">
    <source>
        <dbReference type="ARBA" id="ARBA00022679"/>
    </source>
</evidence>
<dbReference type="RefSeq" id="WP_173197316.1">
    <property type="nucleotide sequence ID" value="NZ_JABFCX010000002.1"/>
</dbReference>
<dbReference type="PRINTS" id="PR00344">
    <property type="entry name" value="BCTRLSENSOR"/>
</dbReference>
<dbReference type="Gene3D" id="3.30.565.10">
    <property type="entry name" value="Histidine kinase-like ATPase, C-terminal domain"/>
    <property type="match status" value="1"/>
</dbReference>
<evidence type="ECO:0000256" key="12">
    <source>
        <dbReference type="SAM" id="Coils"/>
    </source>
</evidence>
<keyword evidence="13" id="KW-0812">Transmembrane</keyword>
<dbReference type="EMBL" id="JABFCX010000002">
    <property type="protein sequence ID" value="NNU15683.1"/>
    <property type="molecule type" value="Genomic_DNA"/>
</dbReference>
<dbReference type="CDD" id="cd16922">
    <property type="entry name" value="HATPase_EvgS-ArcB-TorS-like"/>
    <property type="match status" value="1"/>
</dbReference>
<dbReference type="PROSITE" id="PS50110">
    <property type="entry name" value="RESPONSE_REGULATORY"/>
    <property type="match status" value="1"/>
</dbReference>
<dbReference type="SUPFAM" id="SSF47384">
    <property type="entry name" value="Homodimeric domain of signal transducing histidine kinase"/>
    <property type="match status" value="1"/>
</dbReference>
<evidence type="ECO:0000256" key="11">
    <source>
        <dbReference type="PROSITE-ProRule" id="PRU00169"/>
    </source>
</evidence>
<dbReference type="InterPro" id="IPR011006">
    <property type="entry name" value="CheY-like_superfamily"/>
</dbReference>
<evidence type="ECO:0000259" key="14">
    <source>
        <dbReference type="PROSITE" id="PS50109"/>
    </source>
</evidence>
<dbReference type="FunFam" id="1.10.287.130:FF:000002">
    <property type="entry name" value="Two-component osmosensing histidine kinase"/>
    <property type="match status" value="1"/>
</dbReference>
<dbReference type="AlphaFoldDB" id="A0A7Y3W4P6"/>
<dbReference type="InterPro" id="IPR036890">
    <property type="entry name" value="HATPase_C_sf"/>
</dbReference>
<dbReference type="CDD" id="cd00082">
    <property type="entry name" value="HisKA"/>
    <property type="match status" value="1"/>
</dbReference>